<keyword evidence="2" id="KW-0547">Nucleotide-binding</keyword>
<dbReference type="Gene3D" id="3.40.50.300">
    <property type="entry name" value="P-loop containing nucleotide triphosphate hydrolases"/>
    <property type="match status" value="1"/>
</dbReference>
<sequence>MINIDNLGKSYNAVKVLDIEQLEIPQGQSFGLVGNNGAGKTTLFRLILDLIEADRGQVLSKDIAVNKDSQWKKYTGSFLDEGFLIDFLKPEEYFKFIADINGVTKEELKVYYNDFSDFFGDEILNKNKYIRDFSKGNQKKIGIFGAIISQPEVLILDEPFANLDPSSQIRLKTILNELHKKNNLTMLISSHDLNHIAEVSQRIVVLEKGQVVKDLLASSNTLGELEGYFNPATSVEVES</sequence>
<dbReference type="InterPro" id="IPR003593">
    <property type="entry name" value="AAA+_ATPase"/>
</dbReference>
<evidence type="ECO:0000256" key="2">
    <source>
        <dbReference type="ARBA" id="ARBA00022741"/>
    </source>
</evidence>
<dbReference type="Proteomes" id="UP001528920">
    <property type="component" value="Unassembled WGS sequence"/>
</dbReference>
<organism evidence="5 6">
    <name type="scientific">Paralabilibaculum antarcticum</name>
    <dbReference type="NCBI Taxonomy" id="2912572"/>
    <lineage>
        <taxon>Bacteria</taxon>
        <taxon>Pseudomonadati</taxon>
        <taxon>Bacteroidota</taxon>
        <taxon>Bacteroidia</taxon>
        <taxon>Marinilabiliales</taxon>
        <taxon>Marinifilaceae</taxon>
        <taxon>Paralabilibaculum</taxon>
    </lineage>
</organism>
<dbReference type="RefSeq" id="WP_275111310.1">
    <property type="nucleotide sequence ID" value="NZ_JAKJSC010000007.1"/>
</dbReference>
<protein>
    <submittedName>
        <fullName evidence="5">ABC transporter ATP-binding protein</fullName>
    </submittedName>
</protein>
<accession>A0ABT5VX29</accession>
<reference evidence="5 6" key="1">
    <citation type="submission" date="2022-01" db="EMBL/GenBank/DDBJ databases">
        <title>Labilibaculum sp. nov, a marine bacterium isolated from Antarctica.</title>
        <authorList>
            <person name="Dai W."/>
        </authorList>
    </citation>
    <scope>NUCLEOTIDE SEQUENCE [LARGE SCALE GENOMIC DNA]</scope>
    <source>
        <strain evidence="5 6">DW002</strain>
    </source>
</reference>
<evidence type="ECO:0000256" key="1">
    <source>
        <dbReference type="ARBA" id="ARBA00022448"/>
    </source>
</evidence>
<dbReference type="SMART" id="SM00382">
    <property type="entry name" value="AAA"/>
    <property type="match status" value="1"/>
</dbReference>
<gene>
    <name evidence="5" type="ORF">L3049_18475</name>
</gene>
<dbReference type="PROSITE" id="PS50893">
    <property type="entry name" value="ABC_TRANSPORTER_2"/>
    <property type="match status" value="1"/>
</dbReference>
<dbReference type="GO" id="GO:0005524">
    <property type="term" value="F:ATP binding"/>
    <property type="evidence" value="ECO:0007669"/>
    <property type="project" value="UniProtKB-KW"/>
</dbReference>
<dbReference type="InterPro" id="IPR051782">
    <property type="entry name" value="ABC_Transporter_VariousFunc"/>
</dbReference>
<keyword evidence="3 5" id="KW-0067">ATP-binding</keyword>
<evidence type="ECO:0000313" key="5">
    <source>
        <dbReference type="EMBL" id="MDE5419979.1"/>
    </source>
</evidence>
<dbReference type="PANTHER" id="PTHR42939:SF1">
    <property type="entry name" value="ABC TRANSPORTER ATP-BINDING PROTEIN ALBC-RELATED"/>
    <property type="match status" value="1"/>
</dbReference>
<dbReference type="CDD" id="cd03230">
    <property type="entry name" value="ABC_DR_subfamily_A"/>
    <property type="match status" value="1"/>
</dbReference>
<proteinExistence type="predicted"/>
<evidence type="ECO:0000313" key="6">
    <source>
        <dbReference type="Proteomes" id="UP001528920"/>
    </source>
</evidence>
<keyword evidence="6" id="KW-1185">Reference proteome</keyword>
<dbReference type="SUPFAM" id="SSF52540">
    <property type="entry name" value="P-loop containing nucleoside triphosphate hydrolases"/>
    <property type="match status" value="1"/>
</dbReference>
<dbReference type="Pfam" id="PF00005">
    <property type="entry name" value="ABC_tran"/>
    <property type="match status" value="1"/>
</dbReference>
<dbReference type="PANTHER" id="PTHR42939">
    <property type="entry name" value="ABC TRANSPORTER ATP-BINDING PROTEIN ALBC-RELATED"/>
    <property type="match status" value="1"/>
</dbReference>
<evidence type="ECO:0000256" key="3">
    <source>
        <dbReference type="ARBA" id="ARBA00022840"/>
    </source>
</evidence>
<dbReference type="InterPro" id="IPR027417">
    <property type="entry name" value="P-loop_NTPase"/>
</dbReference>
<name>A0ABT5VX29_9BACT</name>
<keyword evidence="1" id="KW-0813">Transport</keyword>
<dbReference type="EMBL" id="JAKJSC010000007">
    <property type="protein sequence ID" value="MDE5419979.1"/>
    <property type="molecule type" value="Genomic_DNA"/>
</dbReference>
<feature type="domain" description="ABC transporter" evidence="4">
    <location>
        <begin position="2"/>
        <end position="233"/>
    </location>
</feature>
<comment type="caution">
    <text evidence="5">The sequence shown here is derived from an EMBL/GenBank/DDBJ whole genome shotgun (WGS) entry which is preliminary data.</text>
</comment>
<evidence type="ECO:0000259" key="4">
    <source>
        <dbReference type="PROSITE" id="PS50893"/>
    </source>
</evidence>
<dbReference type="InterPro" id="IPR003439">
    <property type="entry name" value="ABC_transporter-like_ATP-bd"/>
</dbReference>